<dbReference type="AlphaFoldDB" id="A0A4S2L9K8"/>
<dbReference type="Proteomes" id="UP000308267">
    <property type="component" value="Unassembled WGS sequence"/>
</dbReference>
<feature type="compositionally biased region" description="Low complexity" evidence="1">
    <location>
        <begin position="53"/>
        <end position="63"/>
    </location>
</feature>
<gene>
    <name evidence="2" type="ORF">CRM22_010001</name>
</gene>
<protein>
    <submittedName>
        <fullName evidence="2">Uncharacterized protein</fullName>
    </submittedName>
</protein>
<feature type="region of interest" description="Disordered" evidence="1">
    <location>
        <begin position="1"/>
        <end position="79"/>
    </location>
</feature>
<feature type="compositionally biased region" description="Polar residues" evidence="1">
    <location>
        <begin position="25"/>
        <end position="35"/>
    </location>
</feature>
<organism evidence="2 3">
    <name type="scientific">Opisthorchis felineus</name>
    <dbReference type="NCBI Taxonomy" id="147828"/>
    <lineage>
        <taxon>Eukaryota</taxon>
        <taxon>Metazoa</taxon>
        <taxon>Spiralia</taxon>
        <taxon>Lophotrochozoa</taxon>
        <taxon>Platyhelminthes</taxon>
        <taxon>Trematoda</taxon>
        <taxon>Digenea</taxon>
        <taxon>Opisthorchiida</taxon>
        <taxon>Opisthorchiata</taxon>
        <taxon>Opisthorchiidae</taxon>
        <taxon>Opisthorchis</taxon>
    </lineage>
</organism>
<comment type="caution">
    <text evidence="2">The sequence shown here is derived from an EMBL/GenBank/DDBJ whole genome shotgun (WGS) entry which is preliminary data.</text>
</comment>
<proteinExistence type="predicted"/>
<keyword evidence="3" id="KW-1185">Reference proteome</keyword>
<dbReference type="EMBL" id="SJOL01009490">
    <property type="protein sequence ID" value="TGZ57178.1"/>
    <property type="molecule type" value="Genomic_DNA"/>
</dbReference>
<evidence type="ECO:0000313" key="3">
    <source>
        <dbReference type="Proteomes" id="UP000308267"/>
    </source>
</evidence>
<accession>A0A4S2L9K8</accession>
<name>A0A4S2L9K8_OPIFE</name>
<reference evidence="2 3" key="1">
    <citation type="journal article" date="2019" name="BMC Genomics">
        <title>New insights from Opisthorchis felineus genome: update on genomics of the epidemiologically important liver flukes.</title>
        <authorList>
            <person name="Ershov N.I."/>
            <person name="Mordvinov V.A."/>
            <person name="Prokhortchouk E.B."/>
            <person name="Pakharukova M.Y."/>
            <person name="Gunbin K.V."/>
            <person name="Ustyantsev K."/>
            <person name="Genaev M.A."/>
            <person name="Blinov A.G."/>
            <person name="Mazur A."/>
            <person name="Boulygina E."/>
            <person name="Tsygankova S."/>
            <person name="Khrameeva E."/>
            <person name="Chekanov N."/>
            <person name="Fan G."/>
            <person name="Xiao A."/>
            <person name="Zhang H."/>
            <person name="Xu X."/>
            <person name="Yang H."/>
            <person name="Solovyev V."/>
            <person name="Lee S.M."/>
            <person name="Liu X."/>
            <person name="Afonnikov D.A."/>
            <person name="Skryabin K.G."/>
        </authorList>
    </citation>
    <scope>NUCLEOTIDE SEQUENCE [LARGE SCALE GENOMIC DNA]</scope>
    <source>
        <strain evidence="2">AK-0245</strain>
        <tissue evidence="2">Whole organism</tissue>
    </source>
</reference>
<feature type="compositionally biased region" description="Polar residues" evidence="1">
    <location>
        <begin position="1"/>
        <end position="12"/>
    </location>
</feature>
<evidence type="ECO:0000313" key="2">
    <source>
        <dbReference type="EMBL" id="TGZ57178.1"/>
    </source>
</evidence>
<sequence>MIGSSESLSICTTVPDGKTSKTLESDPSLSETVGSSIKAEASPPTTVPKSLDNDSQSQSSGSDTIKYSGKESPILSNSVTTDAEVIKTASPAQPSTPDNLVTSRVLPPNTLQEIPLALKLNSSDNSNLPGGRQAGPSPGEWIQLLQLCSD</sequence>
<evidence type="ECO:0000256" key="1">
    <source>
        <dbReference type="SAM" id="MobiDB-lite"/>
    </source>
</evidence>